<feature type="region of interest" description="Disordered" evidence="6">
    <location>
        <begin position="156"/>
        <end position="186"/>
    </location>
</feature>
<evidence type="ECO:0000256" key="5">
    <source>
        <dbReference type="PROSITE-ProRule" id="PRU00191"/>
    </source>
</evidence>
<keyword evidence="10" id="KW-1185">Reference proteome</keyword>
<accession>A0A158RF88</accession>
<feature type="compositionally biased region" description="Polar residues" evidence="6">
    <location>
        <begin position="389"/>
        <end position="401"/>
    </location>
</feature>
<sequence>MSSAKTETDPLTLAIAAAVDTVTAAPSVGETTPTTPQIHVHHFHHQSCLHHPELLCTTLPTGVPVASRSEDDYAVVFNSTNATRSPLRPALQPSNNKLSTVIFTAPRKTICTATIRHPSLASLVFHQPRNTHSLEPVSPSNSSFFNNATGTSPTFVSHSSSPHFFPRDQPGASVGSSSTSGPHNTPTNLYAQTISGQSVSQSNTPSRVVPGATAAAAAAAAAKATWQYRLSGDAWLYSTCGCVCVQTCRAACMCGVPLSPPLPTAAKAPQARPFWRGAKLPSPWVSFVPERAATLGPGDPSVYYRLATAGYNLQTTTTDQQRGCLNIPDSTPSNNLTDRLLRWFRAGETTGGSRDTSADNAHTQRRRSKSQPPQHQRRVQLVPIDPRCVQTTLEVPSNNATKRNELTQHQRPKALVSPPSGAYPAPSSRRRQLPPAPCTCSHHHQSQLHQTPQQVSLASPVDHQHRSRLPRWLFPCGPHQKHSLSPPPTCPPCVVPPPPPPRSTVVKLKPATRSVEVQTQSEAIPACCCASAGIEPAICSIDGLTSCCSGGEQKQHIMLHHYHFHHYYHCEAQEPVGNPATANVTASSTVAVTEPVDSRPSSPLIKLSVTWPPNAAITVEEQGENGSEVNHLVNAEECRADEACATIEQTTDGDPPAPVSEALRAIESAKVETPTGQPTRPSFKMEEVETRNEEPPTRIPLNTQTSVIDPNQTDQRRIFLQNINQLKRTGWYWGPLTIEEAELLLKDRPNGSFLVRDSGHELYILSVSFRAENRTYHTRIEHTGGKFGFAVQGDADTTSPSIAQFINHVIAESERGRTRFFLRQSALTTSANQQGGGTPDQLEDENHHVEARLLYPVSRFLVVHSLAHLCRFEILLKVRKDHIDLLPLPERLKKYLHERQYYTEFVQAYLESVGHLLPNNLITAEATTTSVSEVALEEDEIEDHV</sequence>
<dbReference type="InterPro" id="IPR036860">
    <property type="entry name" value="SH2_dom_sf"/>
</dbReference>
<feature type="region of interest" description="Disordered" evidence="6">
    <location>
        <begin position="346"/>
        <end position="464"/>
    </location>
</feature>
<feature type="compositionally biased region" description="Polar residues" evidence="6">
    <location>
        <begin position="351"/>
        <end position="361"/>
    </location>
</feature>
<evidence type="ECO:0000256" key="1">
    <source>
        <dbReference type="ARBA" id="ARBA00022604"/>
    </source>
</evidence>
<proteinExistence type="predicted"/>
<dbReference type="GO" id="GO:0046854">
    <property type="term" value="P:phosphatidylinositol phosphate biosynthetic process"/>
    <property type="evidence" value="ECO:0007669"/>
    <property type="project" value="TreeGrafter"/>
</dbReference>
<dbReference type="PROSITE" id="PS50225">
    <property type="entry name" value="SOCS"/>
    <property type="match status" value="1"/>
</dbReference>
<reference evidence="9 10" key="2">
    <citation type="submission" date="2018-11" db="EMBL/GenBank/DDBJ databases">
        <authorList>
            <consortium name="Pathogen Informatics"/>
        </authorList>
    </citation>
    <scope>NUCLEOTIDE SEQUENCE [LARGE SCALE GENOMIC DNA]</scope>
</reference>
<dbReference type="STRING" id="6205.A0A158RF88"/>
<dbReference type="GO" id="GO:0046935">
    <property type="term" value="F:1-phosphatidylinositol-3-kinase regulator activity"/>
    <property type="evidence" value="ECO:0007669"/>
    <property type="project" value="TreeGrafter"/>
</dbReference>
<dbReference type="PANTHER" id="PTHR10155">
    <property type="entry name" value="PHOSPHATIDYLINOSITOL 3-KINASE REGULATORY SUBUNIT"/>
    <property type="match status" value="1"/>
</dbReference>
<dbReference type="SMART" id="SM00253">
    <property type="entry name" value="SOCS"/>
    <property type="match status" value="1"/>
</dbReference>
<gene>
    <name evidence="9" type="ORF">TTAC_LOCUS9203</name>
</gene>
<feature type="compositionally biased region" description="Basic and acidic residues" evidence="6">
    <location>
        <begin position="683"/>
        <end position="696"/>
    </location>
</feature>
<dbReference type="GO" id="GO:0005942">
    <property type="term" value="C:phosphatidylinositol 3-kinase complex"/>
    <property type="evidence" value="ECO:0007669"/>
    <property type="project" value="TreeGrafter"/>
</dbReference>
<evidence type="ECO:0000256" key="6">
    <source>
        <dbReference type="SAM" id="MobiDB-lite"/>
    </source>
</evidence>
<dbReference type="PANTHER" id="PTHR10155:SF32">
    <property type="entry name" value="LP02169P"/>
    <property type="match status" value="1"/>
</dbReference>
<dbReference type="Pfam" id="PF00017">
    <property type="entry name" value="SH2"/>
    <property type="match status" value="1"/>
</dbReference>
<keyword evidence="4 5" id="KW-0727">SH2 domain</keyword>
<feature type="domain" description="SOCS box" evidence="8">
    <location>
        <begin position="852"/>
        <end position="902"/>
    </location>
</feature>
<dbReference type="AlphaFoldDB" id="A0A158RF88"/>
<dbReference type="InterPro" id="IPR036036">
    <property type="entry name" value="SOCS_box-like_dom_sf"/>
</dbReference>
<feature type="domain" description="SH2" evidence="7">
    <location>
        <begin position="731"/>
        <end position="808"/>
    </location>
</feature>
<feature type="compositionally biased region" description="Polar residues" evidence="6">
    <location>
        <begin position="174"/>
        <end position="186"/>
    </location>
</feature>
<dbReference type="InterPro" id="IPR000980">
    <property type="entry name" value="SH2"/>
</dbReference>
<dbReference type="SUPFAM" id="SSF55550">
    <property type="entry name" value="SH2 domain"/>
    <property type="match status" value="1"/>
</dbReference>
<dbReference type="SMART" id="SM00969">
    <property type="entry name" value="SOCS_box"/>
    <property type="match status" value="1"/>
</dbReference>
<dbReference type="EMBL" id="UYWX01020714">
    <property type="protein sequence ID" value="VDM33949.1"/>
    <property type="molecule type" value="Genomic_DNA"/>
</dbReference>
<evidence type="ECO:0000256" key="3">
    <source>
        <dbReference type="ARBA" id="ARBA00022786"/>
    </source>
</evidence>
<feature type="compositionally biased region" description="Polar residues" evidence="6">
    <location>
        <begin position="447"/>
        <end position="457"/>
    </location>
</feature>
<dbReference type="GO" id="GO:0035556">
    <property type="term" value="P:intracellular signal transduction"/>
    <property type="evidence" value="ECO:0007669"/>
    <property type="project" value="InterPro"/>
</dbReference>
<evidence type="ECO:0000256" key="2">
    <source>
        <dbReference type="ARBA" id="ARBA00022700"/>
    </source>
</evidence>
<dbReference type="SUPFAM" id="SSF158235">
    <property type="entry name" value="SOCS box-like"/>
    <property type="match status" value="1"/>
</dbReference>
<evidence type="ECO:0000259" key="8">
    <source>
        <dbReference type="PROSITE" id="PS50225"/>
    </source>
</evidence>
<dbReference type="OrthoDB" id="5979828at2759"/>
<protein>
    <submittedName>
        <fullName evidence="11">Suppressor of cytokine signaling 7</fullName>
    </submittedName>
</protein>
<dbReference type="PROSITE" id="PS50001">
    <property type="entry name" value="SH2"/>
    <property type="match status" value="1"/>
</dbReference>
<dbReference type="Pfam" id="PF07525">
    <property type="entry name" value="SOCS_box"/>
    <property type="match status" value="1"/>
</dbReference>
<feature type="compositionally biased region" description="Low complexity" evidence="6">
    <location>
        <begin position="417"/>
        <end position="427"/>
    </location>
</feature>
<dbReference type="Gene3D" id="3.30.505.10">
    <property type="entry name" value="SH2 domain"/>
    <property type="match status" value="1"/>
</dbReference>
<keyword evidence="3" id="KW-0833">Ubl conjugation pathway</keyword>
<feature type="region of interest" description="Disordered" evidence="6">
    <location>
        <begin position="671"/>
        <end position="705"/>
    </location>
</feature>
<evidence type="ECO:0000256" key="4">
    <source>
        <dbReference type="ARBA" id="ARBA00022999"/>
    </source>
</evidence>
<evidence type="ECO:0000313" key="10">
    <source>
        <dbReference type="Proteomes" id="UP000274429"/>
    </source>
</evidence>
<organism evidence="11">
    <name type="scientific">Hydatigena taeniaeformis</name>
    <name type="common">Feline tapeworm</name>
    <name type="synonym">Taenia taeniaeformis</name>
    <dbReference type="NCBI Taxonomy" id="6205"/>
    <lineage>
        <taxon>Eukaryota</taxon>
        <taxon>Metazoa</taxon>
        <taxon>Spiralia</taxon>
        <taxon>Lophotrochozoa</taxon>
        <taxon>Platyhelminthes</taxon>
        <taxon>Cestoda</taxon>
        <taxon>Eucestoda</taxon>
        <taxon>Cyclophyllidea</taxon>
        <taxon>Taeniidae</taxon>
        <taxon>Hydatigera</taxon>
    </lineage>
</organism>
<dbReference type="SMART" id="SM00252">
    <property type="entry name" value="SH2"/>
    <property type="match status" value="1"/>
</dbReference>
<evidence type="ECO:0000313" key="9">
    <source>
        <dbReference type="EMBL" id="VDM33949.1"/>
    </source>
</evidence>
<evidence type="ECO:0000313" key="11">
    <source>
        <dbReference type="WBParaSite" id="TTAC_0000921801-mRNA-1"/>
    </source>
</evidence>
<dbReference type="InterPro" id="IPR001496">
    <property type="entry name" value="SOCS_box"/>
</dbReference>
<reference evidence="11" key="1">
    <citation type="submission" date="2016-04" db="UniProtKB">
        <authorList>
            <consortium name="WormBaseParasite"/>
        </authorList>
    </citation>
    <scope>IDENTIFICATION</scope>
</reference>
<dbReference type="Proteomes" id="UP000274429">
    <property type="component" value="Unassembled WGS sequence"/>
</dbReference>
<keyword evidence="1" id="KW-0341">Growth regulation</keyword>
<dbReference type="GO" id="GO:0009968">
    <property type="term" value="P:negative regulation of signal transduction"/>
    <property type="evidence" value="ECO:0007669"/>
    <property type="project" value="UniProtKB-KW"/>
</dbReference>
<keyword evidence="2" id="KW-0734">Signal transduction inhibitor</keyword>
<dbReference type="WBParaSite" id="TTAC_0000921801-mRNA-1">
    <property type="protein sequence ID" value="TTAC_0000921801-mRNA-1"/>
    <property type="gene ID" value="TTAC_0000921801"/>
</dbReference>
<name>A0A158RF88_HYDTA</name>
<evidence type="ECO:0000259" key="7">
    <source>
        <dbReference type="PROSITE" id="PS50001"/>
    </source>
</evidence>